<dbReference type="Proteomes" id="UP000087171">
    <property type="component" value="Unplaced"/>
</dbReference>
<feature type="domain" description="Reverse transcriptase Ty1/copia-type" evidence="1">
    <location>
        <begin position="18"/>
        <end position="121"/>
    </location>
</feature>
<dbReference type="AlphaFoldDB" id="A0A3Q7XTK1"/>
<dbReference type="PaxDb" id="3827-XP_004517066.1"/>
<name>A0A3Q7XTK1_CICAR</name>
<evidence type="ECO:0000313" key="3">
    <source>
        <dbReference type="RefSeq" id="XP_027187226.1"/>
    </source>
</evidence>
<dbReference type="OrthoDB" id="1426928at2759"/>
<protein>
    <submittedName>
        <fullName evidence="3">Uncharacterized protein LOC113785102</fullName>
    </submittedName>
</protein>
<proteinExistence type="predicted"/>
<evidence type="ECO:0000259" key="1">
    <source>
        <dbReference type="Pfam" id="PF07727"/>
    </source>
</evidence>
<reference evidence="3" key="1">
    <citation type="submission" date="2025-08" db="UniProtKB">
        <authorList>
            <consortium name="RefSeq"/>
        </authorList>
    </citation>
    <scope>IDENTIFICATION</scope>
    <source>
        <tissue evidence="3">Etiolated seedlings</tissue>
    </source>
</reference>
<dbReference type="InterPro" id="IPR013103">
    <property type="entry name" value="RVT_2"/>
</dbReference>
<feature type="non-terminal residue" evidence="3">
    <location>
        <position position="142"/>
    </location>
</feature>
<accession>A0A3Q7XTK1</accession>
<dbReference type="RefSeq" id="XP_027187226.1">
    <property type="nucleotide sequence ID" value="XM_027331425.1"/>
</dbReference>
<keyword evidence="2" id="KW-1185">Reference proteome</keyword>
<sequence>MSNGTRLALLLKGTTKLKFGFCQSKSDYSLFTGSTPAGFTVILIYVDDLLIAGNNLNDIESIKSSLQYVFSIKDLGVLKYFLGFEIAHNTNGISLCQRKYSFDLLEETGLLGSKPCSTPMDANLKLSISTSQPLSNATVFRK</sequence>
<evidence type="ECO:0000313" key="2">
    <source>
        <dbReference type="Proteomes" id="UP000087171"/>
    </source>
</evidence>
<dbReference type="STRING" id="3827.A0A3Q7XTK1"/>
<dbReference type="InterPro" id="IPR043502">
    <property type="entry name" value="DNA/RNA_pol_sf"/>
</dbReference>
<organism evidence="2 3">
    <name type="scientific">Cicer arietinum</name>
    <name type="common">Chickpea</name>
    <name type="synonym">Garbanzo</name>
    <dbReference type="NCBI Taxonomy" id="3827"/>
    <lineage>
        <taxon>Eukaryota</taxon>
        <taxon>Viridiplantae</taxon>
        <taxon>Streptophyta</taxon>
        <taxon>Embryophyta</taxon>
        <taxon>Tracheophyta</taxon>
        <taxon>Spermatophyta</taxon>
        <taxon>Magnoliopsida</taxon>
        <taxon>eudicotyledons</taxon>
        <taxon>Gunneridae</taxon>
        <taxon>Pentapetalae</taxon>
        <taxon>rosids</taxon>
        <taxon>fabids</taxon>
        <taxon>Fabales</taxon>
        <taxon>Fabaceae</taxon>
        <taxon>Papilionoideae</taxon>
        <taxon>50 kb inversion clade</taxon>
        <taxon>NPAAA clade</taxon>
        <taxon>Hologalegina</taxon>
        <taxon>IRL clade</taxon>
        <taxon>Cicereae</taxon>
        <taxon>Cicer</taxon>
    </lineage>
</organism>
<gene>
    <name evidence="3" type="primary">LOC113785102</name>
</gene>
<dbReference type="SUPFAM" id="SSF56672">
    <property type="entry name" value="DNA/RNA polymerases"/>
    <property type="match status" value="1"/>
</dbReference>
<dbReference type="Pfam" id="PF07727">
    <property type="entry name" value="RVT_2"/>
    <property type="match status" value="1"/>
</dbReference>